<dbReference type="InterPro" id="IPR027354">
    <property type="entry name" value="YcgL_dom"/>
</dbReference>
<dbReference type="PANTHER" id="PTHR38109">
    <property type="entry name" value="PROTEIN YCGL"/>
    <property type="match status" value="1"/>
</dbReference>
<protein>
    <recommendedName>
        <fullName evidence="1">YcgL domain-containing protein ACEUDJ_02275</fullName>
    </recommendedName>
</protein>
<proteinExistence type="inferred from homology"/>
<dbReference type="SUPFAM" id="SSF160191">
    <property type="entry name" value="YcgL-like"/>
    <property type="match status" value="1"/>
</dbReference>
<dbReference type="EMBL" id="JBGXBU010000001">
    <property type="protein sequence ID" value="MFM4891708.1"/>
    <property type="molecule type" value="Genomic_DNA"/>
</dbReference>
<evidence type="ECO:0000259" key="2">
    <source>
        <dbReference type="PROSITE" id="PS51648"/>
    </source>
</evidence>
<dbReference type="PANTHER" id="PTHR38109:SF1">
    <property type="entry name" value="PROTEIN YCGL"/>
    <property type="match status" value="1"/>
</dbReference>
<gene>
    <name evidence="3" type="ORF">ACEUDJ_02275</name>
</gene>
<dbReference type="Proteomes" id="UP001630969">
    <property type="component" value="Unassembled WGS sequence"/>
</dbReference>
<evidence type="ECO:0000313" key="4">
    <source>
        <dbReference type="Proteomes" id="UP001630969"/>
    </source>
</evidence>
<comment type="caution">
    <text evidence="3">The sequence shown here is derived from an EMBL/GenBank/DDBJ whole genome shotgun (WGS) entry which is preliminary data.</text>
</comment>
<dbReference type="GeneID" id="97218888"/>
<organism evidence="3 4">
    <name type="scientific">Aeromonas bivalvium</name>
    <dbReference type="NCBI Taxonomy" id="440079"/>
    <lineage>
        <taxon>Bacteria</taxon>
        <taxon>Pseudomonadati</taxon>
        <taxon>Pseudomonadota</taxon>
        <taxon>Gammaproteobacteria</taxon>
        <taxon>Aeromonadales</taxon>
        <taxon>Aeromonadaceae</taxon>
        <taxon>Aeromonas</taxon>
    </lineage>
</organism>
<evidence type="ECO:0000313" key="3">
    <source>
        <dbReference type="EMBL" id="MFM4891708.1"/>
    </source>
</evidence>
<evidence type="ECO:0000256" key="1">
    <source>
        <dbReference type="HAMAP-Rule" id="MF_01866"/>
    </source>
</evidence>
<reference evidence="3 4" key="1">
    <citation type="submission" date="2024-09" db="EMBL/GenBank/DDBJ databases">
        <title>Aeromonas strains Genome sequencing and assembly.</title>
        <authorList>
            <person name="Hu X."/>
            <person name="Tang B."/>
        </authorList>
    </citation>
    <scope>NUCLEOTIDE SEQUENCE [LARGE SCALE GENOMIC DNA]</scope>
    <source>
        <strain evidence="3 4">NB23SCDHY001</strain>
    </source>
</reference>
<dbReference type="HAMAP" id="MF_01866">
    <property type="entry name" value="UPF0745"/>
    <property type="match status" value="1"/>
</dbReference>
<dbReference type="RefSeq" id="WP_111874594.1">
    <property type="nucleotide sequence ID" value="NZ_JBGXAX010000002.1"/>
</dbReference>
<name>A0ABW9GP14_9GAMM</name>
<dbReference type="Gene3D" id="3.10.510.20">
    <property type="entry name" value="YcgL domain"/>
    <property type="match status" value="1"/>
</dbReference>
<feature type="domain" description="YcgL" evidence="2">
    <location>
        <begin position="1"/>
        <end position="85"/>
    </location>
</feature>
<keyword evidence="4" id="KW-1185">Reference proteome</keyword>
<accession>A0ABW9GP14</accession>
<dbReference type="InterPro" id="IPR038068">
    <property type="entry name" value="YcgL-like_sf"/>
</dbReference>
<sequence length="94" mass="10792">MLCAVYKSRKKADTYLFVEKRDDFSRVPSPLMQTFGTPQLVLMTRLTPDKPLGMASVSRVMEALRQQGFYLQVPPPVENLLEQHKLAQTRRKAP</sequence>
<dbReference type="Pfam" id="PF05166">
    <property type="entry name" value="YcgL"/>
    <property type="match status" value="1"/>
</dbReference>
<dbReference type="PROSITE" id="PS51648">
    <property type="entry name" value="YCGL"/>
    <property type="match status" value="1"/>
</dbReference>